<keyword evidence="3" id="KW-1185">Reference proteome</keyword>
<sequence>MPRTHGYALKGERCYGMHDWAAKGRTNAIGALLGKQLLTVSLFEHNIDTQTFTSWVKQDLIPKLPEDSVLVLNNATFHKNKDMQDYIRDAGFTLEYLPAYSPDLNPIEHKWAEIKSIRRKYQCDIDQLFRNYFP</sequence>
<dbReference type="GO" id="GO:0004519">
    <property type="term" value="F:endonuclease activity"/>
    <property type="evidence" value="ECO:0007669"/>
    <property type="project" value="UniProtKB-KW"/>
</dbReference>
<dbReference type="GO" id="GO:0003676">
    <property type="term" value="F:nucleic acid binding"/>
    <property type="evidence" value="ECO:0007669"/>
    <property type="project" value="InterPro"/>
</dbReference>
<dbReference type="Pfam" id="PF13358">
    <property type="entry name" value="DDE_3"/>
    <property type="match status" value="1"/>
</dbReference>
<dbReference type="SUPFAM" id="SSF53098">
    <property type="entry name" value="Ribonuclease H-like"/>
    <property type="match status" value="1"/>
</dbReference>
<keyword evidence="2" id="KW-0540">Nuclease</keyword>
<dbReference type="InterPro" id="IPR012337">
    <property type="entry name" value="RNaseH-like_sf"/>
</dbReference>
<gene>
    <name evidence="2" type="ORF">RAT170B_1407</name>
</gene>
<dbReference type="Proteomes" id="UP000033736">
    <property type="component" value="Unassembled WGS sequence"/>
</dbReference>
<dbReference type="Gene3D" id="3.30.420.10">
    <property type="entry name" value="Ribonuclease H-like superfamily/Ribonuclease H"/>
    <property type="match status" value="1"/>
</dbReference>
<dbReference type="PATRIC" id="fig|1268837.3.peg.1629"/>
<proteinExistence type="predicted"/>
<keyword evidence="2" id="KW-0255">Endonuclease</keyword>
<dbReference type="InterPro" id="IPR038717">
    <property type="entry name" value="Tc1-like_DDE_dom"/>
</dbReference>
<dbReference type="PANTHER" id="PTHR46564">
    <property type="entry name" value="TRANSPOSASE"/>
    <property type="match status" value="1"/>
</dbReference>
<dbReference type="EMBL" id="LAOQ01000005">
    <property type="protein sequence ID" value="KJW04263.1"/>
    <property type="molecule type" value="Genomic_DNA"/>
</dbReference>
<protein>
    <submittedName>
        <fullName evidence="2">DDE superendonuclease family protein</fullName>
    </submittedName>
</protein>
<name>A0A0F3RDB4_9RICK</name>
<dbReference type="AlphaFoldDB" id="A0A0F3RDB4"/>
<evidence type="ECO:0000313" key="2">
    <source>
        <dbReference type="EMBL" id="KJW04263.1"/>
    </source>
</evidence>
<dbReference type="InterPro" id="IPR036397">
    <property type="entry name" value="RNaseH_sf"/>
</dbReference>
<dbReference type="PANTHER" id="PTHR46564:SF1">
    <property type="entry name" value="TRANSPOSASE"/>
    <property type="match status" value="1"/>
</dbReference>
<evidence type="ECO:0000259" key="1">
    <source>
        <dbReference type="Pfam" id="PF13358"/>
    </source>
</evidence>
<accession>A0A0F3RDB4</accession>
<reference evidence="2 3" key="1">
    <citation type="submission" date="2015-01" db="EMBL/GenBank/DDBJ databases">
        <title>Genome Sequencing of Rickettsiales /home/snadendla/prok_pipe/test/illegal_ec_num.txt.</title>
        <authorList>
            <person name="Daugherty S.C."/>
            <person name="Su Q."/>
            <person name="Abolude K."/>
            <person name="Beier-Sexton M."/>
            <person name="Carlyon J.A."/>
            <person name="Carter R."/>
            <person name="Day N.P."/>
            <person name="Dumler S.J."/>
            <person name="Dyachenko V."/>
            <person name="Godinez A."/>
            <person name="Kurtti T.J."/>
            <person name="Lichay M."/>
            <person name="Mullins K.E."/>
            <person name="Ott S."/>
            <person name="Pappas-Brown V."/>
            <person name="Paris D.H."/>
            <person name="Patel P."/>
            <person name="Richards A.L."/>
            <person name="Sadzewicz L."/>
            <person name="Sears K."/>
            <person name="Seidman D."/>
            <person name="Sengamalay N."/>
            <person name="Stenos J."/>
            <person name="Tallon L.J."/>
            <person name="Vincent G."/>
            <person name="Fraser C.M."/>
            <person name="Munderloh U."/>
            <person name="Dunning-Hotopp J.C."/>
        </authorList>
    </citation>
    <scope>NUCLEOTIDE SEQUENCE [LARGE SCALE GENOMIC DNA]</scope>
    <source>
        <strain evidence="2 3">T170-B</strain>
    </source>
</reference>
<comment type="caution">
    <text evidence="2">The sequence shown here is derived from an EMBL/GenBank/DDBJ whole genome shotgun (WGS) entry which is preliminary data.</text>
</comment>
<evidence type="ECO:0000313" key="3">
    <source>
        <dbReference type="Proteomes" id="UP000033736"/>
    </source>
</evidence>
<keyword evidence="2" id="KW-0378">Hydrolase</keyword>
<feature type="domain" description="Tc1-like transposase DDE" evidence="1">
    <location>
        <begin position="3"/>
        <end position="120"/>
    </location>
</feature>
<organism evidence="2 3">
    <name type="scientific">Rickettsia argasii T170-B</name>
    <dbReference type="NCBI Taxonomy" id="1268837"/>
    <lineage>
        <taxon>Bacteria</taxon>
        <taxon>Pseudomonadati</taxon>
        <taxon>Pseudomonadota</taxon>
        <taxon>Alphaproteobacteria</taxon>
        <taxon>Rickettsiales</taxon>
        <taxon>Rickettsiaceae</taxon>
        <taxon>Rickettsieae</taxon>
        <taxon>Rickettsia</taxon>
        <taxon>spotted fever group</taxon>
    </lineage>
</organism>